<proteinExistence type="predicted"/>
<protein>
    <submittedName>
        <fullName evidence="2">Uncharacterized protein</fullName>
    </submittedName>
</protein>
<feature type="compositionally biased region" description="Polar residues" evidence="1">
    <location>
        <begin position="18"/>
        <end position="33"/>
    </location>
</feature>
<dbReference type="EMBL" id="BKCJ011796616">
    <property type="protein sequence ID" value="GFD53625.1"/>
    <property type="molecule type" value="Genomic_DNA"/>
</dbReference>
<feature type="non-terminal residue" evidence="2">
    <location>
        <position position="1"/>
    </location>
</feature>
<reference evidence="2" key="1">
    <citation type="journal article" date="2019" name="Sci. Rep.">
        <title>Draft genome of Tanacetum cinerariifolium, the natural source of mosquito coil.</title>
        <authorList>
            <person name="Yamashiro T."/>
            <person name="Shiraishi A."/>
            <person name="Satake H."/>
            <person name="Nakayama K."/>
        </authorList>
    </citation>
    <scope>NUCLEOTIDE SEQUENCE</scope>
</reference>
<name>A0A699X1J4_TANCI</name>
<evidence type="ECO:0000313" key="2">
    <source>
        <dbReference type="EMBL" id="GFD53625.1"/>
    </source>
</evidence>
<gene>
    <name evidence="2" type="ORF">Tci_925594</name>
</gene>
<organism evidence="2">
    <name type="scientific">Tanacetum cinerariifolium</name>
    <name type="common">Dalmatian daisy</name>
    <name type="synonym">Chrysanthemum cinerariifolium</name>
    <dbReference type="NCBI Taxonomy" id="118510"/>
    <lineage>
        <taxon>Eukaryota</taxon>
        <taxon>Viridiplantae</taxon>
        <taxon>Streptophyta</taxon>
        <taxon>Embryophyta</taxon>
        <taxon>Tracheophyta</taxon>
        <taxon>Spermatophyta</taxon>
        <taxon>Magnoliopsida</taxon>
        <taxon>eudicotyledons</taxon>
        <taxon>Gunneridae</taxon>
        <taxon>Pentapetalae</taxon>
        <taxon>asterids</taxon>
        <taxon>campanulids</taxon>
        <taxon>Asterales</taxon>
        <taxon>Asteraceae</taxon>
        <taxon>Asteroideae</taxon>
        <taxon>Anthemideae</taxon>
        <taxon>Anthemidinae</taxon>
        <taxon>Tanacetum</taxon>
    </lineage>
</organism>
<dbReference type="AlphaFoldDB" id="A0A699X1J4"/>
<comment type="caution">
    <text evidence="2">The sequence shown here is derived from an EMBL/GenBank/DDBJ whole genome shotgun (WGS) entry which is preliminary data.</text>
</comment>
<sequence>TPWSIRESTSARGMPDEQTFSAGPTTARPLSQESPRLVVTVAVLRSFPADAGWRVDRQ</sequence>
<feature type="compositionally biased region" description="Polar residues" evidence="1">
    <location>
        <begin position="1"/>
        <end position="11"/>
    </location>
</feature>
<evidence type="ECO:0000256" key="1">
    <source>
        <dbReference type="SAM" id="MobiDB-lite"/>
    </source>
</evidence>
<accession>A0A699X1J4</accession>
<feature type="region of interest" description="Disordered" evidence="1">
    <location>
        <begin position="1"/>
        <end position="33"/>
    </location>
</feature>